<accession>A0A1Y1ZSC8</accession>
<evidence type="ECO:0000256" key="2">
    <source>
        <dbReference type="ARBA" id="ARBA00022692"/>
    </source>
</evidence>
<dbReference type="STRING" id="1231657.A0A1Y1ZSC8"/>
<dbReference type="Proteomes" id="UP000193144">
    <property type="component" value="Unassembled WGS sequence"/>
</dbReference>
<dbReference type="EMBL" id="MCFA01000048">
    <property type="protein sequence ID" value="ORY12715.1"/>
    <property type="molecule type" value="Genomic_DNA"/>
</dbReference>
<keyword evidence="3 5" id="KW-1133">Transmembrane helix</keyword>
<comment type="subcellular location">
    <subcellularLocation>
        <location evidence="1">Membrane</location>
        <topology evidence="1">Multi-pass membrane protein</topology>
    </subcellularLocation>
</comment>
<dbReference type="PANTHER" id="PTHR31465">
    <property type="entry name" value="PROTEIN RTA1-RELATED"/>
    <property type="match status" value="1"/>
</dbReference>
<dbReference type="InterPro" id="IPR007568">
    <property type="entry name" value="RTA1"/>
</dbReference>
<keyword evidence="7" id="KW-1185">Reference proteome</keyword>
<dbReference type="AlphaFoldDB" id="A0A1Y1ZSC8"/>
<evidence type="ECO:0000256" key="4">
    <source>
        <dbReference type="ARBA" id="ARBA00023136"/>
    </source>
</evidence>
<name>A0A1Y1ZSC8_9PLEO</name>
<feature type="transmembrane region" description="Helical" evidence="5">
    <location>
        <begin position="52"/>
        <end position="77"/>
    </location>
</feature>
<dbReference type="Pfam" id="PF04479">
    <property type="entry name" value="RTA1"/>
    <property type="match status" value="1"/>
</dbReference>
<reference evidence="6 7" key="1">
    <citation type="submission" date="2016-07" db="EMBL/GenBank/DDBJ databases">
        <title>Pervasive Adenine N6-methylation of Active Genes in Fungi.</title>
        <authorList>
            <consortium name="DOE Joint Genome Institute"/>
            <person name="Mondo S.J."/>
            <person name="Dannebaum R.O."/>
            <person name="Kuo R.C."/>
            <person name="Labutti K."/>
            <person name="Haridas S."/>
            <person name="Kuo A."/>
            <person name="Salamov A."/>
            <person name="Ahrendt S.R."/>
            <person name="Lipzen A."/>
            <person name="Sullivan W."/>
            <person name="Andreopoulos W.B."/>
            <person name="Clum A."/>
            <person name="Lindquist E."/>
            <person name="Daum C."/>
            <person name="Ramamoorthy G.K."/>
            <person name="Gryganskyi A."/>
            <person name="Culley D."/>
            <person name="Magnuson J.K."/>
            <person name="James T.Y."/>
            <person name="O'Malley M.A."/>
            <person name="Stajich J.E."/>
            <person name="Spatafora J.W."/>
            <person name="Visel A."/>
            <person name="Grigoriev I.V."/>
        </authorList>
    </citation>
    <scope>NUCLEOTIDE SEQUENCE [LARGE SCALE GENOMIC DNA]</scope>
    <source>
        <strain evidence="6 7">CBS 115471</strain>
    </source>
</reference>
<dbReference type="GO" id="GO:0000324">
    <property type="term" value="C:fungal-type vacuole"/>
    <property type="evidence" value="ECO:0007669"/>
    <property type="project" value="TreeGrafter"/>
</dbReference>
<keyword evidence="2 5" id="KW-0812">Transmembrane</keyword>
<protein>
    <submittedName>
        <fullName evidence="6">RTA-like protein</fullName>
    </submittedName>
</protein>
<gene>
    <name evidence="6" type="ORF">BCR34DRAFT_288046</name>
</gene>
<evidence type="ECO:0000256" key="1">
    <source>
        <dbReference type="ARBA" id="ARBA00004141"/>
    </source>
</evidence>
<dbReference type="OrthoDB" id="4521223at2759"/>
<feature type="transmembrane region" description="Helical" evidence="5">
    <location>
        <begin position="89"/>
        <end position="112"/>
    </location>
</feature>
<evidence type="ECO:0000313" key="6">
    <source>
        <dbReference type="EMBL" id="ORY12715.1"/>
    </source>
</evidence>
<evidence type="ECO:0000313" key="7">
    <source>
        <dbReference type="Proteomes" id="UP000193144"/>
    </source>
</evidence>
<proteinExistence type="predicted"/>
<dbReference type="GO" id="GO:0005886">
    <property type="term" value="C:plasma membrane"/>
    <property type="evidence" value="ECO:0007669"/>
    <property type="project" value="TreeGrafter"/>
</dbReference>
<organism evidence="6 7">
    <name type="scientific">Clohesyomyces aquaticus</name>
    <dbReference type="NCBI Taxonomy" id="1231657"/>
    <lineage>
        <taxon>Eukaryota</taxon>
        <taxon>Fungi</taxon>
        <taxon>Dikarya</taxon>
        <taxon>Ascomycota</taxon>
        <taxon>Pezizomycotina</taxon>
        <taxon>Dothideomycetes</taxon>
        <taxon>Pleosporomycetidae</taxon>
        <taxon>Pleosporales</taxon>
        <taxon>Lindgomycetaceae</taxon>
        <taxon>Clohesyomyces</taxon>
    </lineage>
</organism>
<evidence type="ECO:0000256" key="3">
    <source>
        <dbReference type="ARBA" id="ARBA00022989"/>
    </source>
</evidence>
<sequence>MHYNPFKKGPFVMYLVALTIGPTFFTTSIYICLARIIVVFGEPLSRFKLRTYTIAFITSDVISLIPQVISGAIASGAGTRHKKQTSIDIVVAGLAFQFVSLVLCMLLCADFARAVAKVPRS</sequence>
<feature type="transmembrane region" description="Helical" evidence="5">
    <location>
        <begin position="12"/>
        <end position="40"/>
    </location>
</feature>
<dbReference type="PANTHER" id="PTHR31465:SF9">
    <property type="entry name" value="SPHINGOID LONG-CHAIN BASE TRANSPORTER RSB1"/>
    <property type="match status" value="1"/>
</dbReference>
<comment type="caution">
    <text evidence="6">The sequence shown here is derived from an EMBL/GenBank/DDBJ whole genome shotgun (WGS) entry which is preliminary data.</text>
</comment>
<evidence type="ECO:0000256" key="5">
    <source>
        <dbReference type="SAM" id="Phobius"/>
    </source>
</evidence>
<keyword evidence="4 5" id="KW-0472">Membrane</keyword>